<dbReference type="PANTHER" id="PTHR34154">
    <property type="entry name" value="ALKALI-SENSITIVE LINKAGE PROTEIN 1"/>
    <property type="match status" value="1"/>
</dbReference>
<evidence type="ECO:0000259" key="1">
    <source>
        <dbReference type="Pfam" id="PF11790"/>
    </source>
</evidence>
<sequence>MLWSAASDLTSIWSGNLQRAITSYGADSVLSFNEPDGCCWSCGNSCMNVSSAVSAYKQWVQPLAGKVKLGAPAVTNGVGEGVGISYMSYFMGNCTGCQVDFIPIHWYGSVLDPGSFEAYVQSFYTKFNKPIWITEFGTTSGTDAQIVAFLKQALPWLDSQSYVQRYAYFMDSNTGAPYLLNPNNTMNDIGVEYNSG</sequence>
<dbReference type="Pfam" id="PF11790">
    <property type="entry name" value="Glyco_hydro_cc"/>
    <property type="match status" value="1"/>
</dbReference>
<dbReference type="Gene3D" id="3.20.20.80">
    <property type="entry name" value="Glycosidases"/>
    <property type="match status" value="1"/>
</dbReference>
<dbReference type="PANTHER" id="PTHR34154:SF10">
    <property type="entry name" value="ASL1-LIKE GLYCOSYL HYDROLASE CATALYTIC DOMAIN-CONTAINING PROTEIN"/>
    <property type="match status" value="1"/>
</dbReference>
<dbReference type="OrthoDB" id="5985073at2759"/>
<evidence type="ECO:0000313" key="2">
    <source>
        <dbReference type="EMBL" id="TVY85504.1"/>
    </source>
</evidence>
<gene>
    <name evidence="2" type="primary">asl1_1</name>
    <name evidence="2" type="ORF">LSUE1_G000226</name>
</gene>
<protein>
    <submittedName>
        <fullName evidence="2">Alkali-sensitive linkage protein</fullName>
    </submittedName>
</protein>
<dbReference type="AlphaFoldDB" id="A0A8T9CNY0"/>
<comment type="caution">
    <text evidence="2">The sequence shown here is derived from an EMBL/GenBank/DDBJ whole genome shotgun (WGS) entry which is preliminary data.</text>
</comment>
<reference evidence="2 3" key="1">
    <citation type="submission" date="2018-05" db="EMBL/GenBank/DDBJ databases">
        <title>Genome sequencing and assembly of the regulated plant pathogen Lachnellula willkommii and related sister species for the development of diagnostic species identification markers.</title>
        <authorList>
            <person name="Giroux E."/>
            <person name="Bilodeau G."/>
        </authorList>
    </citation>
    <scope>NUCLEOTIDE SEQUENCE [LARGE SCALE GENOMIC DNA]</scope>
    <source>
        <strain evidence="2 3">CBS 268.59</strain>
    </source>
</reference>
<feature type="domain" description="Asl1-like glycosyl hydrolase catalytic" evidence="1">
    <location>
        <begin position="1"/>
        <end position="193"/>
    </location>
</feature>
<dbReference type="InterPro" id="IPR053183">
    <property type="entry name" value="ASL1"/>
</dbReference>
<name>A0A8T9CNY0_9HELO</name>
<keyword evidence="3" id="KW-1185">Reference proteome</keyword>
<dbReference type="GO" id="GO:0071966">
    <property type="term" value="P:fungal-type cell wall polysaccharide metabolic process"/>
    <property type="evidence" value="ECO:0007669"/>
    <property type="project" value="TreeGrafter"/>
</dbReference>
<dbReference type="InterPro" id="IPR024655">
    <property type="entry name" value="Asl1_glyco_hydro_catalytic"/>
</dbReference>
<evidence type="ECO:0000313" key="3">
    <source>
        <dbReference type="Proteomes" id="UP000469558"/>
    </source>
</evidence>
<dbReference type="InterPro" id="IPR017853">
    <property type="entry name" value="GH"/>
</dbReference>
<dbReference type="GO" id="GO:0009277">
    <property type="term" value="C:fungal-type cell wall"/>
    <property type="evidence" value="ECO:0007669"/>
    <property type="project" value="TreeGrafter"/>
</dbReference>
<organism evidence="2 3">
    <name type="scientific">Lachnellula suecica</name>
    <dbReference type="NCBI Taxonomy" id="602035"/>
    <lineage>
        <taxon>Eukaryota</taxon>
        <taxon>Fungi</taxon>
        <taxon>Dikarya</taxon>
        <taxon>Ascomycota</taxon>
        <taxon>Pezizomycotina</taxon>
        <taxon>Leotiomycetes</taxon>
        <taxon>Helotiales</taxon>
        <taxon>Lachnaceae</taxon>
        <taxon>Lachnellula</taxon>
    </lineage>
</organism>
<dbReference type="SUPFAM" id="SSF51445">
    <property type="entry name" value="(Trans)glycosidases"/>
    <property type="match status" value="1"/>
</dbReference>
<proteinExistence type="predicted"/>
<accession>A0A8T9CNY0</accession>
<dbReference type="Proteomes" id="UP000469558">
    <property type="component" value="Unassembled WGS sequence"/>
</dbReference>
<dbReference type="EMBL" id="QGMK01000005">
    <property type="protein sequence ID" value="TVY85504.1"/>
    <property type="molecule type" value="Genomic_DNA"/>
</dbReference>